<keyword evidence="1" id="KW-0805">Transcription regulation</keyword>
<dbReference type="PROSITE" id="PS50042">
    <property type="entry name" value="CNMP_BINDING_3"/>
    <property type="match status" value="1"/>
</dbReference>
<dbReference type="RefSeq" id="WP_059033389.1">
    <property type="nucleotide sequence ID" value="NZ_BSDN01000005.1"/>
</dbReference>
<dbReference type="SMART" id="SM00100">
    <property type="entry name" value="cNMP"/>
    <property type="match status" value="1"/>
</dbReference>
<dbReference type="InterPro" id="IPR036388">
    <property type="entry name" value="WH-like_DNA-bd_sf"/>
</dbReference>
<gene>
    <name evidence="6" type="ORF">TSYNT_969</name>
</gene>
<dbReference type="STRING" id="224999.GCA_001485475_01857"/>
<proteinExistence type="predicted"/>
<dbReference type="CDD" id="cd00038">
    <property type="entry name" value="CAP_ED"/>
    <property type="match status" value="1"/>
</dbReference>
<dbReference type="InterPro" id="IPR000595">
    <property type="entry name" value="cNMP-bd_dom"/>
</dbReference>
<dbReference type="PANTHER" id="PTHR24567:SF28">
    <property type="entry name" value="LISTERIOLYSIN REGULATORY PROTEIN"/>
    <property type="match status" value="1"/>
</dbReference>
<dbReference type="EMBL" id="DF977003">
    <property type="protein sequence ID" value="GAQ25821.1"/>
    <property type="molecule type" value="Genomic_DNA"/>
</dbReference>
<dbReference type="Gene3D" id="1.10.10.10">
    <property type="entry name" value="Winged helix-like DNA-binding domain superfamily/Winged helix DNA-binding domain"/>
    <property type="match status" value="1"/>
</dbReference>
<evidence type="ECO:0000256" key="1">
    <source>
        <dbReference type="ARBA" id="ARBA00023015"/>
    </source>
</evidence>
<dbReference type="SUPFAM" id="SSF51206">
    <property type="entry name" value="cAMP-binding domain-like"/>
    <property type="match status" value="1"/>
</dbReference>
<evidence type="ECO:0000259" key="5">
    <source>
        <dbReference type="PROSITE" id="PS51063"/>
    </source>
</evidence>
<dbReference type="SUPFAM" id="SSF46785">
    <property type="entry name" value="Winged helix' DNA-binding domain"/>
    <property type="match status" value="1"/>
</dbReference>
<evidence type="ECO:0000313" key="7">
    <source>
        <dbReference type="Proteomes" id="UP000062160"/>
    </source>
</evidence>
<evidence type="ECO:0000259" key="4">
    <source>
        <dbReference type="PROSITE" id="PS50042"/>
    </source>
</evidence>
<keyword evidence="3" id="KW-0804">Transcription</keyword>
<name>A0A0U9HGK0_9FIRM</name>
<dbReference type="InterPro" id="IPR050397">
    <property type="entry name" value="Env_Response_Regulators"/>
</dbReference>
<dbReference type="PANTHER" id="PTHR24567">
    <property type="entry name" value="CRP FAMILY TRANSCRIPTIONAL REGULATORY PROTEIN"/>
    <property type="match status" value="1"/>
</dbReference>
<dbReference type="InterPro" id="IPR018490">
    <property type="entry name" value="cNMP-bd_dom_sf"/>
</dbReference>
<dbReference type="InterPro" id="IPR012318">
    <property type="entry name" value="HTH_CRP"/>
</dbReference>
<dbReference type="Gene3D" id="2.60.120.10">
    <property type="entry name" value="Jelly Rolls"/>
    <property type="match status" value="1"/>
</dbReference>
<sequence>MEYNFPSLANGFDKKLKNEEIAVFIAKTPIFEGVELKNLKRAAENSQVHHFRKGSIIFQKGEPSNWMYIIRKGSIAEFVRYGSSVDIIVKTRKACDYIGEMGMLIDEPYTCTAVAMENSTLYSFSKEKFLELAWSTPKILQHIISQLIDRLNNSCEKFVNAMHLDAEGRLAFTIIQLANDKDTEGDNIKINVTQDELAASSGMARQTVASILGQWRKQGWILTSRGSISVKNRDALMDVIVDSELK</sequence>
<reference evidence="6" key="1">
    <citation type="journal article" date="2016" name="Genome Announc.">
        <title>Draft Genome Sequence of the Syntrophic Lactate-Degrading Bacterium Tepidanaerobacter syntrophicus JLT.</title>
        <authorList>
            <person name="Matsuura N."/>
            <person name="Ohashi A."/>
            <person name="Tourlousse D.M."/>
            <person name="Sekiguchi Y."/>
        </authorList>
    </citation>
    <scope>NUCLEOTIDE SEQUENCE [LARGE SCALE GENOMIC DNA]</scope>
    <source>
        <strain evidence="6">JL</strain>
    </source>
</reference>
<dbReference type="GO" id="GO:0005829">
    <property type="term" value="C:cytosol"/>
    <property type="evidence" value="ECO:0007669"/>
    <property type="project" value="TreeGrafter"/>
</dbReference>
<feature type="domain" description="HTH crp-type" evidence="5">
    <location>
        <begin position="164"/>
        <end position="234"/>
    </location>
</feature>
<dbReference type="InterPro" id="IPR014710">
    <property type="entry name" value="RmlC-like_jellyroll"/>
</dbReference>
<feature type="domain" description="Cyclic nucleotide-binding" evidence="4">
    <location>
        <begin position="30"/>
        <end position="150"/>
    </location>
</feature>
<dbReference type="OrthoDB" id="9810963at2"/>
<dbReference type="AlphaFoldDB" id="A0A0U9HGK0"/>
<dbReference type="GO" id="GO:0003677">
    <property type="term" value="F:DNA binding"/>
    <property type="evidence" value="ECO:0007669"/>
    <property type="project" value="UniProtKB-KW"/>
</dbReference>
<keyword evidence="7" id="KW-1185">Reference proteome</keyword>
<evidence type="ECO:0000256" key="3">
    <source>
        <dbReference type="ARBA" id="ARBA00023163"/>
    </source>
</evidence>
<protein>
    <submittedName>
        <fullName evidence="6">cAMP-binding domain</fullName>
    </submittedName>
</protein>
<dbReference type="Pfam" id="PF13545">
    <property type="entry name" value="HTH_Crp_2"/>
    <property type="match status" value="1"/>
</dbReference>
<keyword evidence="2" id="KW-0238">DNA-binding</keyword>
<dbReference type="Pfam" id="PF00027">
    <property type="entry name" value="cNMP_binding"/>
    <property type="match status" value="1"/>
</dbReference>
<accession>A0A0U9HGK0</accession>
<organism evidence="6">
    <name type="scientific">Tepidanaerobacter syntrophicus</name>
    <dbReference type="NCBI Taxonomy" id="224999"/>
    <lineage>
        <taxon>Bacteria</taxon>
        <taxon>Bacillati</taxon>
        <taxon>Bacillota</taxon>
        <taxon>Clostridia</taxon>
        <taxon>Thermosediminibacterales</taxon>
        <taxon>Tepidanaerobacteraceae</taxon>
        <taxon>Tepidanaerobacter</taxon>
    </lineage>
</organism>
<evidence type="ECO:0000313" key="6">
    <source>
        <dbReference type="EMBL" id="GAQ25821.1"/>
    </source>
</evidence>
<dbReference type="Proteomes" id="UP000062160">
    <property type="component" value="Unassembled WGS sequence"/>
</dbReference>
<dbReference type="SMART" id="SM00419">
    <property type="entry name" value="HTH_CRP"/>
    <property type="match status" value="1"/>
</dbReference>
<dbReference type="InterPro" id="IPR036390">
    <property type="entry name" value="WH_DNA-bd_sf"/>
</dbReference>
<evidence type="ECO:0000256" key="2">
    <source>
        <dbReference type="ARBA" id="ARBA00023125"/>
    </source>
</evidence>
<dbReference type="GO" id="GO:0003700">
    <property type="term" value="F:DNA-binding transcription factor activity"/>
    <property type="evidence" value="ECO:0007669"/>
    <property type="project" value="TreeGrafter"/>
</dbReference>
<dbReference type="PROSITE" id="PS51063">
    <property type="entry name" value="HTH_CRP_2"/>
    <property type="match status" value="1"/>
</dbReference>